<reference evidence="1" key="1">
    <citation type="submission" date="2020-11" db="EMBL/GenBank/DDBJ databases">
        <authorList>
            <consortium name="DOE Joint Genome Institute"/>
            <person name="Ahrendt S."/>
            <person name="Riley R."/>
            <person name="Andreopoulos W."/>
            <person name="Labutti K."/>
            <person name="Pangilinan J."/>
            <person name="Ruiz-Duenas F.J."/>
            <person name="Barrasa J.M."/>
            <person name="Sanchez-Garcia M."/>
            <person name="Camarero S."/>
            <person name="Miyauchi S."/>
            <person name="Serrano A."/>
            <person name="Linde D."/>
            <person name="Babiker R."/>
            <person name="Drula E."/>
            <person name="Ayuso-Fernandez I."/>
            <person name="Pacheco R."/>
            <person name="Padilla G."/>
            <person name="Ferreira P."/>
            <person name="Barriuso J."/>
            <person name="Kellner H."/>
            <person name="Castanera R."/>
            <person name="Alfaro M."/>
            <person name="Ramirez L."/>
            <person name="Pisabarro A.G."/>
            <person name="Kuo A."/>
            <person name="Tritt A."/>
            <person name="Lipzen A."/>
            <person name="He G."/>
            <person name="Yan M."/>
            <person name="Ng V."/>
            <person name="Cullen D."/>
            <person name="Martin F."/>
            <person name="Rosso M.-N."/>
            <person name="Henrissat B."/>
            <person name="Hibbett D."/>
            <person name="Martinez A.T."/>
            <person name="Grigoriev I.V."/>
        </authorList>
    </citation>
    <scope>NUCLEOTIDE SEQUENCE</scope>
    <source>
        <strain evidence="1">MF-IS2</strain>
    </source>
</reference>
<accession>A0A9P5WWR7</accession>
<dbReference type="Proteomes" id="UP000807342">
    <property type="component" value="Unassembled WGS sequence"/>
</dbReference>
<keyword evidence="2" id="KW-1185">Reference proteome</keyword>
<evidence type="ECO:0000313" key="2">
    <source>
        <dbReference type="Proteomes" id="UP000807342"/>
    </source>
</evidence>
<dbReference type="EMBL" id="MU153759">
    <property type="protein sequence ID" value="KAF9439650.1"/>
    <property type="molecule type" value="Genomic_DNA"/>
</dbReference>
<feature type="non-terminal residue" evidence="1">
    <location>
        <position position="1"/>
    </location>
</feature>
<sequence>PESTPWDSLTPSAGEWRVQNMWAKGLLVYNTKNPIGLGINILGTVAEAWTSYTKAYKTSSDIAHQKAEQELHNTTYSDNDDFPNHIAFLCTKWVYTNSLGASISDNAFKTIVLNSLPHSWDPAVAALYGNQNSVDAISQLNVWWTCISRNCVANPNSSITALQVNGPNCKPQSLLTCSNPNYNRCGHTINVCYWLGRGKEGQLP</sequence>
<dbReference type="Pfam" id="PF14223">
    <property type="entry name" value="Retrotran_gag_2"/>
    <property type="match status" value="1"/>
</dbReference>
<gene>
    <name evidence="1" type="ORF">P691DRAFT_648490</name>
</gene>
<evidence type="ECO:0000313" key="1">
    <source>
        <dbReference type="EMBL" id="KAF9439650.1"/>
    </source>
</evidence>
<comment type="caution">
    <text evidence="1">The sequence shown here is derived from an EMBL/GenBank/DDBJ whole genome shotgun (WGS) entry which is preliminary data.</text>
</comment>
<name>A0A9P5WWR7_9AGAR</name>
<feature type="non-terminal residue" evidence="1">
    <location>
        <position position="204"/>
    </location>
</feature>
<dbReference type="AlphaFoldDB" id="A0A9P5WWR7"/>
<proteinExistence type="predicted"/>
<organism evidence="1 2">
    <name type="scientific">Macrolepiota fuliginosa MF-IS2</name>
    <dbReference type="NCBI Taxonomy" id="1400762"/>
    <lineage>
        <taxon>Eukaryota</taxon>
        <taxon>Fungi</taxon>
        <taxon>Dikarya</taxon>
        <taxon>Basidiomycota</taxon>
        <taxon>Agaricomycotina</taxon>
        <taxon>Agaricomycetes</taxon>
        <taxon>Agaricomycetidae</taxon>
        <taxon>Agaricales</taxon>
        <taxon>Agaricineae</taxon>
        <taxon>Agaricaceae</taxon>
        <taxon>Macrolepiota</taxon>
    </lineage>
</organism>
<dbReference type="OrthoDB" id="3035098at2759"/>
<protein>
    <submittedName>
        <fullName evidence="1">Uncharacterized protein</fullName>
    </submittedName>
</protein>